<dbReference type="Gene3D" id="1.20.910.10">
    <property type="entry name" value="Heme oxygenase-like"/>
    <property type="match status" value="1"/>
</dbReference>
<dbReference type="Pfam" id="PF01126">
    <property type="entry name" value="Heme_oxygenase"/>
    <property type="match status" value="1"/>
</dbReference>
<sequence length="204" mass="22905">MQSTSREVASAPVLQELRTHTAELHIALEKRLPFFADFLDSHAFLQLMQAYHGFYAPLEDALRTSPWFPADFDLQPRLKSAILQDDLRALGLSAEAIEGLPRCQDLPALDSRAACLGVLYVVEGATLGGQVLRRHIHAHLGLDARNGAAFLDVYGEDTGRRWRAFLHYLCSQPLSGHERTATVRAAQDTFRCFEHWLQGREVLL</sequence>
<evidence type="ECO:0000313" key="2">
    <source>
        <dbReference type="Proteomes" id="UP000077752"/>
    </source>
</evidence>
<protein>
    <submittedName>
        <fullName evidence="1">Heme oxygenase</fullName>
    </submittedName>
</protein>
<dbReference type="CDD" id="cd19166">
    <property type="entry name" value="HemeO-bac"/>
    <property type="match status" value="1"/>
</dbReference>
<comment type="caution">
    <text evidence="1">The sequence shown here is derived from an EMBL/GenBank/DDBJ whole genome shotgun (WGS) entry which is preliminary data.</text>
</comment>
<accession>A0A177SP30</accession>
<organism evidence="1 2">
    <name type="scientific">Pseudomonas putida</name>
    <name type="common">Arthrobacter siderocapsulatus</name>
    <dbReference type="NCBI Taxonomy" id="303"/>
    <lineage>
        <taxon>Bacteria</taxon>
        <taxon>Pseudomonadati</taxon>
        <taxon>Pseudomonadota</taxon>
        <taxon>Gammaproteobacteria</taxon>
        <taxon>Pseudomonadales</taxon>
        <taxon>Pseudomonadaceae</taxon>
        <taxon>Pseudomonas</taxon>
    </lineage>
</organism>
<dbReference type="GO" id="GO:0006788">
    <property type="term" value="P:heme oxidation"/>
    <property type="evidence" value="ECO:0007669"/>
    <property type="project" value="InterPro"/>
</dbReference>
<dbReference type="SUPFAM" id="SSF48613">
    <property type="entry name" value="Heme oxygenase-like"/>
    <property type="match status" value="1"/>
</dbReference>
<evidence type="ECO:0000313" key="1">
    <source>
        <dbReference type="EMBL" id="OAI92777.1"/>
    </source>
</evidence>
<dbReference type="RefSeq" id="WP_064302852.1">
    <property type="nucleotide sequence ID" value="NZ_LUCV01000016.1"/>
</dbReference>
<name>A0A177SP30_PSEPU</name>
<dbReference type="AlphaFoldDB" id="A0A177SP30"/>
<dbReference type="Proteomes" id="UP000077752">
    <property type="component" value="Unassembled WGS sequence"/>
</dbReference>
<reference evidence="1 2" key="1">
    <citation type="submission" date="2016-03" db="EMBL/GenBank/DDBJ databases">
        <title>Draft Genome Assembly of Pseudomonas putida strain CBF10-2.</title>
        <authorList>
            <person name="Iyer R.S."/>
            <person name="Damania A."/>
        </authorList>
    </citation>
    <scope>NUCLEOTIDE SEQUENCE [LARGE SCALE GENOMIC DNA]</scope>
    <source>
        <strain evidence="1 2">CBF10-2</strain>
    </source>
</reference>
<dbReference type="EMBL" id="LUCV01000016">
    <property type="protein sequence ID" value="OAI92777.1"/>
    <property type="molecule type" value="Genomic_DNA"/>
</dbReference>
<gene>
    <name evidence="1" type="ORF">AYO28_17475</name>
</gene>
<dbReference type="InterPro" id="IPR016053">
    <property type="entry name" value="Haem_Oase-like"/>
</dbReference>
<dbReference type="GO" id="GO:0004392">
    <property type="term" value="F:heme oxygenase (decyclizing) activity"/>
    <property type="evidence" value="ECO:0007669"/>
    <property type="project" value="InterPro"/>
</dbReference>
<proteinExistence type="predicted"/>
<dbReference type="InterPro" id="IPR016084">
    <property type="entry name" value="Haem_Oase-like_multi-hlx"/>
</dbReference>